<organism evidence="2 3">
    <name type="scientific">Paracoccus rhizosphaerae</name>
    <dbReference type="NCBI Taxonomy" id="1133347"/>
    <lineage>
        <taxon>Bacteria</taxon>
        <taxon>Pseudomonadati</taxon>
        <taxon>Pseudomonadota</taxon>
        <taxon>Alphaproteobacteria</taxon>
        <taxon>Rhodobacterales</taxon>
        <taxon>Paracoccaceae</taxon>
        <taxon>Paracoccus</taxon>
    </lineage>
</organism>
<accession>A0ABV6CL41</accession>
<dbReference type="RefSeq" id="WP_265507187.1">
    <property type="nucleotide sequence ID" value="NZ_JAOTBE010000026.1"/>
</dbReference>
<reference evidence="2 3" key="1">
    <citation type="submission" date="2024-09" db="EMBL/GenBank/DDBJ databases">
        <authorList>
            <person name="Sun Q."/>
            <person name="Mori K."/>
        </authorList>
    </citation>
    <scope>NUCLEOTIDE SEQUENCE [LARGE SCALE GENOMIC DNA]</scope>
    <source>
        <strain evidence="2 3">CCM 7904</strain>
    </source>
</reference>
<evidence type="ECO:0000256" key="1">
    <source>
        <dbReference type="SAM" id="Phobius"/>
    </source>
</evidence>
<feature type="transmembrane region" description="Helical" evidence="1">
    <location>
        <begin position="6"/>
        <end position="23"/>
    </location>
</feature>
<sequence>MDGFTASLWTAAVAIIAAPFWLIPQIPRKAHVVILFLGGGAILISLCFFMLVTGFAGGVEQQLEMTTEQLGKAGTNIELVQVETLGGERGSLGIWVAVAYVMALRFWHWLMTAEHQ</sequence>
<keyword evidence="1" id="KW-1133">Transmembrane helix</keyword>
<dbReference type="Proteomes" id="UP001589795">
    <property type="component" value="Unassembled WGS sequence"/>
</dbReference>
<proteinExistence type="predicted"/>
<name>A0ABV6CL41_9RHOB</name>
<protein>
    <submittedName>
        <fullName evidence="2">Uncharacterized protein</fullName>
    </submittedName>
</protein>
<feature type="transmembrane region" description="Helical" evidence="1">
    <location>
        <begin position="92"/>
        <end position="110"/>
    </location>
</feature>
<keyword evidence="1" id="KW-0472">Membrane</keyword>
<feature type="transmembrane region" description="Helical" evidence="1">
    <location>
        <begin position="30"/>
        <end position="56"/>
    </location>
</feature>
<comment type="caution">
    <text evidence="2">The sequence shown here is derived from an EMBL/GenBank/DDBJ whole genome shotgun (WGS) entry which is preliminary data.</text>
</comment>
<keyword evidence="1" id="KW-0812">Transmembrane</keyword>
<dbReference type="EMBL" id="JBHLWQ010000135">
    <property type="protein sequence ID" value="MFC0201466.1"/>
    <property type="molecule type" value="Genomic_DNA"/>
</dbReference>
<evidence type="ECO:0000313" key="3">
    <source>
        <dbReference type="Proteomes" id="UP001589795"/>
    </source>
</evidence>
<keyword evidence="3" id="KW-1185">Reference proteome</keyword>
<evidence type="ECO:0000313" key="2">
    <source>
        <dbReference type="EMBL" id="MFC0201466.1"/>
    </source>
</evidence>
<gene>
    <name evidence="2" type="ORF">ACFFIZ_14410</name>
</gene>